<dbReference type="PANTHER" id="PTHR42705">
    <property type="entry name" value="BIFUNCTIONAL NON-HOMOLOGOUS END JOINING PROTEIN LIGD"/>
    <property type="match status" value="1"/>
</dbReference>
<reference evidence="2 3" key="1">
    <citation type="submission" date="2018-08" db="EMBL/GenBank/DDBJ databases">
        <title>Bacillus chawlae sp. nov., Bacillus glennii sp. nov., and Bacillus saganii sp. nov. Isolated from the Vehicle Assembly Building at Kennedy Space Center where the Viking Spacecraft were Assembled.</title>
        <authorList>
            <person name="Seuylemezian A."/>
            <person name="Vaishampayan P."/>
        </authorList>
    </citation>
    <scope>NUCLEOTIDE SEQUENCE [LARGE SCALE GENOMIC DNA]</scope>
    <source>
        <strain evidence="2 3">V44-8</strain>
    </source>
</reference>
<name>A0A372LK78_9BACI</name>
<organism evidence="2 3">
    <name type="scientific">Peribacillus glennii</name>
    <dbReference type="NCBI Taxonomy" id="2303991"/>
    <lineage>
        <taxon>Bacteria</taxon>
        <taxon>Bacillati</taxon>
        <taxon>Bacillota</taxon>
        <taxon>Bacilli</taxon>
        <taxon>Bacillales</taxon>
        <taxon>Bacillaceae</taxon>
        <taxon>Peribacillus</taxon>
    </lineage>
</organism>
<comment type="caution">
    <text evidence="2">The sequence shown here is derived from an EMBL/GenBank/DDBJ whole genome shotgun (WGS) entry which is preliminary data.</text>
</comment>
<evidence type="ECO:0000259" key="1">
    <source>
        <dbReference type="Pfam" id="PF21686"/>
    </source>
</evidence>
<sequence>MIWADLGIRKLDYLLYLAEISQSLLRHSQDRLLMMWVYPHGIKGKRIEKRSLPSSAPLWIPSTFYKEKQRMLLNDTATLIWAADYGALEFHVPFDSVKKEHYPLELAFDLDPPNDESFELVLEVAFELKRVLDSLGLQAIPRTSGSTGMQIFVPIAPIYTFEQARKMNTFIANYFLEKLPGKITLERVVSKRGKKLYFDYLQLWKGRTMPAVYSARAKPNATVAAPVTWEEVQKGFLPIDFTILNMKKRIEQKGDLFSVITSEKHTQNLDEILSFIEKAL</sequence>
<dbReference type="OrthoDB" id="9802472at2"/>
<dbReference type="InterPro" id="IPR014145">
    <property type="entry name" value="LigD_pol_dom"/>
</dbReference>
<proteinExistence type="predicted"/>
<dbReference type="Gene3D" id="3.90.920.10">
    <property type="entry name" value="DNA primase, PRIM domain"/>
    <property type="match status" value="1"/>
</dbReference>
<dbReference type="Proteomes" id="UP000262939">
    <property type="component" value="Unassembled WGS sequence"/>
</dbReference>
<gene>
    <name evidence="2" type="ORF">D0466_01975</name>
</gene>
<evidence type="ECO:0000313" key="2">
    <source>
        <dbReference type="EMBL" id="RFU66006.1"/>
    </source>
</evidence>
<accession>A0A372LK78</accession>
<protein>
    <submittedName>
        <fullName evidence="2">DNA polymerase domain-containing protein</fullName>
    </submittedName>
</protein>
<dbReference type="InterPro" id="IPR052171">
    <property type="entry name" value="NHEJ_LigD"/>
</dbReference>
<dbReference type="PANTHER" id="PTHR42705:SF2">
    <property type="entry name" value="BIFUNCTIONAL NON-HOMOLOGOUS END JOINING PROTEIN LIGD"/>
    <property type="match status" value="1"/>
</dbReference>
<dbReference type="AlphaFoldDB" id="A0A372LK78"/>
<dbReference type="Pfam" id="PF21686">
    <property type="entry name" value="LigD_Prim-Pol"/>
    <property type="match status" value="1"/>
</dbReference>
<feature type="domain" description="DNA ligase D polymerase" evidence="1">
    <location>
        <begin position="10"/>
        <end position="257"/>
    </location>
</feature>
<dbReference type="EMBL" id="QVTD01000003">
    <property type="protein sequence ID" value="RFU66006.1"/>
    <property type="molecule type" value="Genomic_DNA"/>
</dbReference>
<keyword evidence="3" id="KW-1185">Reference proteome</keyword>
<evidence type="ECO:0000313" key="3">
    <source>
        <dbReference type="Proteomes" id="UP000262939"/>
    </source>
</evidence>